<accession>A0AA87ZCJ2</accession>
<organism evidence="2 3">
    <name type="scientific">Ficus carica</name>
    <name type="common">Common fig</name>
    <dbReference type="NCBI Taxonomy" id="3494"/>
    <lineage>
        <taxon>Eukaryota</taxon>
        <taxon>Viridiplantae</taxon>
        <taxon>Streptophyta</taxon>
        <taxon>Embryophyta</taxon>
        <taxon>Tracheophyta</taxon>
        <taxon>Spermatophyta</taxon>
        <taxon>Magnoliopsida</taxon>
        <taxon>eudicotyledons</taxon>
        <taxon>Gunneridae</taxon>
        <taxon>Pentapetalae</taxon>
        <taxon>rosids</taxon>
        <taxon>fabids</taxon>
        <taxon>Rosales</taxon>
        <taxon>Moraceae</taxon>
        <taxon>Ficeae</taxon>
        <taxon>Ficus</taxon>
    </lineage>
</organism>
<gene>
    <name evidence="1" type="ORF">TIFTF001_049608</name>
    <name evidence="2" type="ORF">TIFTF001_049614</name>
</gene>
<dbReference type="EMBL" id="BTGU01007286">
    <property type="protein sequence ID" value="GMN30409.1"/>
    <property type="molecule type" value="Genomic_DNA"/>
</dbReference>
<keyword evidence="3" id="KW-1185">Reference proteome</keyword>
<sequence>MRCWTYFIFNVPLNRYTVNPTWFTVHRISPVLLSHPCLAPVPESRLPPLRRPCAAVSGSVGCAPIPSSICCVAGALVTGPPSSLPFDYIVDLLPSPIPRQADAAPSEVWETTANLWADYPLFPSSEINWPTRQFLP</sequence>
<name>A0AA87ZCJ2_FICCA</name>
<proteinExistence type="predicted"/>
<evidence type="ECO:0000313" key="2">
    <source>
        <dbReference type="EMBL" id="GMN30409.1"/>
    </source>
</evidence>
<evidence type="ECO:0000313" key="3">
    <source>
        <dbReference type="Proteomes" id="UP001187192"/>
    </source>
</evidence>
<protein>
    <submittedName>
        <fullName evidence="2">Uncharacterized protein</fullName>
    </submittedName>
</protein>
<dbReference type="AlphaFoldDB" id="A0AA87ZCJ2"/>
<dbReference type="Proteomes" id="UP001187192">
    <property type="component" value="Unassembled WGS sequence"/>
</dbReference>
<dbReference type="EMBL" id="BTGU01007284">
    <property type="protein sequence ID" value="GMN30372.1"/>
    <property type="molecule type" value="Genomic_DNA"/>
</dbReference>
<reference evidence="2" key="1">
    <citation type="submission" date="2023-07" db="EMBL/GenBank/DDBJ databases">
        <title>draft genome sequence of fig (Ficus carica).</title>
        <authorList>
            <person name="Takahashi T."/>
            <person name="Nishimura K."/>
        </authorList>
    </citation>
    <scope>NUCLEOTIDE SEQUENCE</scope>
</reference>
<comment type="caution">
    <text evidence="2">The sequence shown here is derived from an EMBL/GenBank/DDBJ whole genome shotgun (WGS) entry which is preliminary data.</text>
</comment>
<evidence type="ECO:0000313" key="1">
    <source>
        <dbReference type="EMBL" id="GMN30372.1"/>
    </source>
</evidence>